<comment type="caution">
    <text evidence="2">The sequence shown here is derived from an EMBL/GenBank/DDBJ whole genome shotgun (WGS) entry which is preliminary data.</text>
</comment>
<accession>A0AAD9NHN0</accession>
<dbReference type="Gene3D" id="3.40.50.150">
    <property type="entry name" value="Vaccinia Virus protein VP39"/>
    <property type="match status" value="1"/>
</dbReference>
<evidence type="ECO:0000256" key="1">
    <source>
        <dbReference type="SAM" id="Phobius"/>
    </source>
</evidence>
<dbReference type="PANTHER" id="PTHR34203">
    <property type="entry name" value="METHYLTRANSFERASE, FKBM FAMILY PROTEIN"/>
    <property type="match status" value="1"/>
</dbReference>
<dbReference type="SUPFAM" id="SSF53335">
    <property type="entry name" value="S-adenosyl-L-methionine-dependent methyltransferases"/>
    <property type="match status" value="1"/>
</dbReference>
<dbReference type="PANTHER" id="PTHR34203:SF15">
    <property type="entry name" value="SLL1173 PROTEIN"/>
    <property type="match status" value="1"/>
</dbReference>
<keyword evidence="1" id="KW-0812">Transmembrane</keyword>
<sequence>MASDTYYKDMWLRRNKTAIQVVIVLLSVITVILIIQSTYRRHPGLGHALHGDHHDTVEKILDPAYFRGRVFGNEDDDDFDPGNDDDMVAEMNDQKSDCCTLYDLWRFSRDDFECSPLNEMDPELPATVVCFYPEAAKNDQYARVDPEMARQLLKQLRHGGSAYGFIDLGAGLGAYSLLAASREHSVVAVEANSNNLARFHKATKLGRYERYITLLSNKIGSSRDEVEIIEDKPKVKQILMDDLPAFCKFRKAIMRMNLGGGEHRAFQHAKFLFKEIQITYVFIDWANLKHLTSGDDLSLVSDMIQYFNKRGYVPRSYDGKVLSTKKWQQWPNNIYWQKM</sequence>
<dbReference type="Proteomes" id="UP001208570">
    <property type="component" value="Unassembled WGS sequence"/>
</dbReference>
<reference evidence="2" key="1">
    <citation type="journal article" date="2023" name="Mol. Biol. Evol.">
        <title>Third-Generation Sequencing Reveals the Adaptive Role of the Epigenome in Three Deep-Sea Polychaetes.</title>
        <authorList>
            <person name="Perez M."/>
            <person name="Aroh O."/>
            <person name="Sun Y."/>
            <person name="Lan Y."/>
            <person name="Juniper S.K."/>
            <person name="Young C.R."/>
            <person name="Angers B."/>
            <person name="Qian P.Y."/>
        </authorList>
    </citation>
    <scope>NUCLEOTIDE SEQUENCE</scope>
    <source>
        <strain evidence="2">P08H-3</strain>
    </source>
</reference>
<dbReference type="EMBL" id="JAODUP010000013">
    <property type="protein sequence ID" value="KAK2168923.1"/>
    <property type="molecule type" value="Genomic_DNA"/>
</dbReference>
<keyword evidence="1" id="KW-0472">Membrane</keyword>
<dbReference type="InterPro" id="IPR052514">
    <property type="entry name" value="SAM-dependent_MTase"/>
</dbReference>
<proteinExistence type="predicted"/>
<name>A0AAD9NHN0_9ANNE</name>
<evidence type="ECO:0000313" key="2">
    <source>
        <dbReference type="EMBL" id="KAK2168923.1"/>
    </source>
</evidence>
<organism evidence="2 3">
    <name type="scientific">Paralvinella palmiformis</name>
    <dbReference type="NCBI Taxonomy" id="53620"/>
    <lineage>
        <taxon>Eukaryota</taxon>
        <taxon>Metazoa</taxon>
        <taxon>Spiralia</taxon>
        <taxon>Lophotrochozoa</taxon>
        <taxon>Annelida</taxon>
        <taxon>Polychaeta</taxon>
        <taxon>Sedentaria</taxon>
        <taxon>Canalipalpata</taxon>
        <taxon>Terebellida</taxon>
        <taxon>Terebelliformia</taxon>
        <taxon>Alvinellidae</taxon>
        <taxon>Paralvinella</taxon>
    </lineage>
</organism>
<keyword evidence="3" id="KW-1185">Reference proteome</keyword>
<keyword evidence="1" id="KW-1133">Transmembrane helix</keyword>
<evidence type="ECO:0000313" key="3">
    <source>
        <dbReference type="Proteomes" id="UP001208570"/>
    </source>
</evidence>
<gene>
    <name evidence="2" type="ORF">LSH36_13g12002</name>
</gene>
<dbReference type="CDD" id="cd02440">
    <property type="entry name" value="AdoMet_MTases"/>
    <property type="match status" value="1"/>
</dbReference>
<protein>
    <recommendedName>
        <fullName evidence="4">Methyltransferase</fullName>
    </recommendedName>
</protein>
<dbReference type="InterPro" id="IPR029063">
    <property type="entry name" value="SAM-dependent_MTases_sf"/>
</dbReference>
<dbReference type="AlphaFoldDB" id="A0AAD9NHN0"/>
<feature type="transmembrane region" description="Helical" evidence="1">
    <location>
        <begin position="17"/>
        <end position="35"/>
    </location>
</feature>
<evidence type="ECO:0008006" key="4">
    <source>
        <dbReference type="Google" id="ProtNLM"/>
    </source>
</evidence>